<feature type="region of interest" description="Disordered" evidence="7">
    <location>
        <begin position="179"/>
        <end position="226"/>
    </location>
</feature>
<dbReference type="EMBL" id="UYJE01009920">
    <property type="protein sequence ID" value="VDI78059.1"/>
    <property type="molecule type" value="Genomic_DNA"/>
</dbReference>
<protein>
    <submittedName>
        <fullName evidence="9">Kinesin family member C2/C3</fullName>
    </submittedName>
</protein>
<dbReference type="InterPro" id="IPR036961">
    <property type="entry name" value="Kinesin_motor_dom_sf"/>
</dbReference>
<dbReference type="PROSITE" id="PS50067">
    <property type="entry name" value="KINESIN_MOTOR_2"/>
    <property type="match status" value="1"/>
</dbReference>
<keyword evidence="3 5" id="KW-0067">ATP-binding</keyword>
<evidence type="ECO:0000256" key="6">
    <source>
        <dbReference type="SAM" id="Coils"/>
    </source>
</evidence>
<evidence type="ECO:0000256" key="3">
    <source>
        <dbReference type="ARBA" id="ARBA00022840"/>
    </source>
</evidence>
<comment type="caution">
    <text evidence="9">The sequence shown here is derived from an EMBL/GenBank/DDBJ whole genome shotgun (WGS) entry which is preliminary data.</text>
</comment>
<feature type="non-terminal residue" evidence="9">
    <location>
        <position position="615"/>
    </location>
</feature>
<dbReference type="InterPro" id="IPR027417">
    <property type="entry name" value="P-loop_NTPase"/>
</dbReference>
<evidence type="ECO:0000313" key="10">
    <source>
        <dbReference type="Proteomes" id="UP000596742"/>
    </source>
</evidence>
<dbReference type="GO" id="GO:0003777">
    <property type="term" value="F:microtubule motor activity"/>
    <property type="evidence" value="ECO:0007669"/>
    <property type="project" value="InterPro"/>
</dbReference>
<dbReference type="InterPro" id="IPR001752">
    <property type="entry name" value="Kinesin_motor_dom"/>
</dbReference>
<dbReference type="GO" id="GO:0007018">
    <property type="term" value="P:microtubule-based movement"/>
    <property type="evidence" value="ECO:0007669"/>
    <property type="project" value="InterPro"/>
</dbReference>
<dbReference type="PANTHER" id="PTHR47972:SF65">
    <property type="entry name" value="KINESIN-LIKE PROTEIN"/>
    <property type="match status" value="1"/>
</dbReference>
<feature type="compositionally biased region" description="Low complexity" evidence="7">
    <location>
        <begin position="74"/>
        <end position="100"/>
    </location>
</feature>
<dbReference type="GO" id="GO:0008017">
    <property type="term" value="F:microtubule binding"/>
    <property type="evidence" value="ECO:0007669"/>
    <property type="project" value="InterPro"/>
</dbReference>
<dbReference type="SUPFAM" id="SSF52540">
    <property type="entry name" value="P-loop containing nucleoside triphosphate hydrolases"/>
    <property type="match status" value="1"/>
</dbReference>
<dbReference type="Proteomes" id="UP000596742">
    <property type="component" value="Unassembled WGS sequence"/>
</dbReference>
<evidence type="ECO:0000256" key="2">
    <source>
        <dbReference type="ARBA" id="ARBA00022741"/>
    </source>
</evidence>
<organism evidence="9 10">
    <name type="scientific">Mytilus galloprovincialis</name>
    <name type="common">Mediterranean mussel</name>
    <dbReference type="NCBI Taxonomy" id="29158"/>
    <lineage>
        <taxon>Eukaryota</taxon>
        <taxon>Metazoa</taxon>
        <taxon>Spiralia</taxon>
        <taxon>Lophotrochozoa</taxon>
        <taxon>Mollusca</taxon>
        <taxon>Bivalvia</taxon>
        <taxon>Autobranchia</taxon>
        <taxon>Pteriomorphia</taxon>
        <taxon>Mytilida</taxon>
        <taxon>Mytiloidea</taxon>
        <taxon>Mytilidae</taxon>
        <taxon>Mytilinae</taxon>
        <taxon>Mytilus</taxon>
    </lineage>
</organism>
<keyword evidence="6" id="KW-0175">Coiled coil</keyword>
<dbReference type="GO" id="GO:0015630">
    <property type="term" value="C:microtubule cytoskeleton"/>
    <property type="evidence" value="ECO:0007669"/>
    <property type="project" value="TreeGrafter"/>
</dbReference>
<dbReference type="InterPro" id="IPR027640">
    <property type="entry name" value="Kinesin-like_fam"/>
</dbReference>
<evidence type="ECO:0000259" key="8">
    <source>
        <dbReference type="PROSITE" id="PS50067"/>
    </source>
</evidence>
<feature type="compositionally biased region" description="Basic and acidic residues" evidence="7">
    <location>
        <begin position="202"/>
        <end position="220"/>
    </location>
</feature>
<dbReference type="InterPro" id="IPR031852">
    <property type="entry name" value="Vik1/Cik1_MT-bd"/>
</dbReference>
<evidence type="ECO:0000256" key="5">
    <source>
        <dbReference type="PROSITE-ProRule" id="PRU00283"/>
    </source>
</evidence>
<accession>A0A8B6HDQ5</accession>
<feature type="region of interest" description="Disordered" evidence="7">
    <location>
        <begin position="1"/>
        <end position="116"/>
    </location>
</feature>
<name>A0A8B6HDQ5_MYTGA</name>
<keyword evidence="2 5" id="KW-0547">Nucleotide-binding</keyword>
<comment type="similarity">
    <text evidence="5">Belongs to the TRAFAC class myosin-kinesin ATPase superfamily. Kinesin family.</text>
</comment>
<dbReference type="SMART" id="SM00129">
    <property type="entry name" value="KISc"/>
    <property type="match status" value="1"/>
</dbReference>
<dbReference type="Gene3D" id="3.40.850.10">
    <property type="entry name" value="Kinesin motor domain"/>
    <property type="match status" value="1"/>
</dbReference>
<dbReference type="Pfam" id="PF16796">
    <property type="entry name" value="Microtub_bd"/>
    <property type="match status" value="1"/>
</dbReference>
<keyword evidence="5" id="KW-0505">Motor protein</keyword>
<feature type="compositionally biased region" description="Basic and acidic residues" evidence="7">
    <location>
        <begin position="53"/>
        <end position="73"/>
    </location>
</feature>
<reference evidence="9" key="1">
    <citation type="submission" date="2018-11" db="EMBL/GenBank/DDBJ databases">
        <authorList>
            <person name="Alioto T."/>
            <person name="Alioto T."/>
        </authorList>
    </citation>
    <scope>NUCLEOTIDE SEQUENCE</scope>
</reference>
<evidence type="ECO:0000256" key="4">
    <source>
        <dbReference type="ARBA" id="ARBA00023212"/>
    </source>
</evidence>
<dbReference type="PANTHER" id="PTHR47972">
    <property type="entry name" value="KINESIN-LIKE PROTEIN KLP-3"/>
    <property type="match status" value="1"/>
</dbReference>
<comment type="subcellular location">
    <subcellularLocation>
        <location evidence="1">Cytoplasm</location>
        <location evidence="1">Cytoskeleton</location>
    </subcellularLocation>
</comment>
<proteinExistence type="inferred from homology"/>
<feature type="domain" description="Kinesin motor" evidence="8">
    <location>
        <begin position="492"/>
        <end position="615"/>
    </location>
</feature>
<dbReference type="GO" id="GO:0005524">
    <property type="term" value="F:ATP binding"/>
    <property type="evidence" value="ECO:0007669"/>
    <property type="project" value="UniProtKB-UniRule"/>
</dbReference>
<keyword evidence="4" id="KW-0963">Cytoplasm</keyword>
<gene>
    <name evidence="9" type="ORF">MGAL_10B030172</name>
</gene>
<feature type="coiled-coil region" evidence="6">
    <location>
        <begin position="316"/>
        <end position="385"/>
    </location>
</feature>
<feature type="compositionally biased region" description="Polar residues" evidence="7">
    <location>
        <begin position="12"/>
        <end position="50"/>
    </location>
</feature>
<evidence type="ECO:0000313" key="9">
    <source>
        <dbReference type="EMBL" id="VDI78059.1"/>
    </source>
</evidence>
<feature type="compositionally biased region" description="Gly residues" evidence="7">
    <location>
        <begin position="187"/>
        <end position="200"/>
    </location>
</feature>
<keyword evidence="4" id="KW-0206">Cytoskeleton</keyword>
<sequence>MGSGASAEDGSSRPSTVQKVNVKPVTNNNGKQTTMNSKTTPAATPRTVASTPRKKEFQEVEMKSNNKKSKETTKPSNSTSSHPSQQQSSRRPEESSAAAASGGGGSRGKGPQQQSQEDIVFETFYHRSGREFQCMYLNGMRFYLDDWGSKEWQPFPKRWYQEGLLITNTVVKDAENDQRNREAAGAAGSGGGTSGGGQGGPKPRENQSRGSGGDDREGHITHPRKKKIPTYIFQRKHNIHCFYDHDNGQWMRMPIGYELHHEMVGKLVDQVEEALPHWNDRHDILAMLRQCNYDADECINTYLHLEGDEWLKAPKTSKEAKDMNNKEERLNELEQTVKLLRAKLDQESRAKDEAERIVKQQEDKITSLEVESKQAEAQLAVLQERPKTAMRPKTPQVVTKVVKEETVNPDDVKQLNTSVIQLRKAHVHLKMEVQRYFDGLKGSIGECVGGMKKMKNSGAAQSEEMEEVRALYRKEALQRKILYNQLQEMRGNIRVFCRARKDDRAENCLKFLNDQDLVVNNPQSGKKMFSFDKAFDPNTSQEQVFEDTKGIITCCADGYNVCLMAYGQTGSGKTFTMMGPDSNPGSGKTFTMMGPDSNPDINISNPGINISTVIT</sequence>
<feature type="binding site" evidence="5">
    <location>
        <begin position="567"/>
        <end position="574"/>
    </location>
    <ligand>
        <name>ATP</name>
        <dbReference type="ChEBI" id="CHEBI:30616"/>
    </ligand>
</feature>
<dbReference type="OrthoDB" id="3176171at2759"/>
<evidence type="ECO:0000256" key="7">
    <source>
        <dbReference type="SAM" id="MobiDB-lite"/>
    </source>
</evidence>
<evidence type="ECO:0000256" key="1">
    <source>
        <dbReference type="ARBA" id="ARBA00004245"/>
    </source>
</evidence>
<keyword evidence="10" id="KW-1185">Reference proteome</keyword>
<dbReference type="AlphaFoldDB" id="A0A8B6HDQ5"/>